<dbReference type="PANTHER" id="PTHR14226">
    <property type="entry name" value="NEUROPATHY TARGET ESTERASE/SWISS CHEESE D.MELANOGASTER"/>
    <property type="match status" value="1"/>
</dbReference>
<dbReference type="PROSITE" id="PS51635">
    <property type="entry name" value="PNPLA"/>
    <property type="match status" value="1"/>
</dbReference>
<reference evidence="6 7" key="1">
    <citation type="submission" date="2018-06" db="EMBL/GenBank/DDBJ databases">
        <title>Genomic Encyclopedia of Archaeal and Bacterial Type Strains, Phase II (KMG-II): from individual species to whole genera.</title>
        <authorList>
            <person name="Goeker M."/>
        </authorList>
    </citation>
    <scope>NUCLEOTIDE SEQUENCE [LARGE SCALE GENOMIC DNA]</scope>
    <source>
        <strain evidence="6 7">DSM 19830</strain>
    </source>
</reference>
<dbReference type="Pfam" id="PF01734">
    <property type="entry name" value="Patatin"/>
    <property type="match status" value="1"/>
</dbReference>
<evidence type="ECO:0000313" key="7">
    <source>
        <dbReference type="Proteomes" id="UP000248882"/>
    </source>
</evidence>
<dbReference type="SUPFAM" id="SSF52151">
    <property type="entry name" value="FabD/lysophospholipase-like"/>
    <property type="match status" value="1"/>
</dbReference>
<dbReference type="InterPro" id="IPR050301">
    <property type="entry name" value="NTE"/>
</dbReference>
<evidence type="ECO:0000259" key="5">
    <source>
        <dbReference type="PROSITE" id="PS51635"/>
    </source>
</evidence>
<dbReference type="PANTHER" id="PTHR14226:SF76">
    <property type="entry name" value="NTE FAMILY PROTEIN RSSA"/>
    <property type="match status" value="1"/>
</dbReference>
<comment type="caution">
    <text evidence="4">Lacks conserved residue(s) required for the propagation of feature annotation.</text>
</comment>
<dbReference type="Proteomes" id="UP000248882">
    <property type="component" value="Unassembled WGS sequence"/>
</dbReference>
<feature type="short sequence motif" description="DGA/G" evidence="4">
    <location>
        <begin position="175"/>
        <end position="177"/>
    </location>
</feature>
<keyword evidence="3 4" id="KW-0443">Lipid metabolism</keyword>
<dbReference type="AlphaFoldDB" id="A0A2W7RAA7"/>
<dbReference type="GO" id="GO:0016042">
    <property type="term" value="P:lipid catabolic process"/>
    <property type="evidence" value="ECO:0007669"/>
    <property type="project" value="UniProtKB-UniRule"/>
</dbReference>
<keyword evidence="7" id="KW-1185">Reference proteome</keyword>
<name>A0A2W7RAA7_9BACT</name>
<evidence type="ECO:0000313" key="6">
    <source>
        <dbReference type="EMBL" id="PZX57893.1"/>
    </source>
</evidence>
<comment type="caution">
    <text evidence="6">The sequence shown here is derived from an EMBL/GenBank/DDBJ whole genome shotgun (WGS) entry which is preliminary data.</text>
</comment>
<keyword evidence="1 4" id="KW-0378">Hydrolase</keyword>
<dbReference type="Gene3D" id="3.40.1090.10">
    <property type="entry name" value="Cytosolic phospholipase A2 catalytic domain"/>
    <property type="match status" value="2"/>
</dbReference>
<feature type="short sequence motif" description="GXSXG" evidence="4">
    <location>
        <begin position="59"/>
        <end position="63"/>
    </location>
</feature>
<keyword evidence="2 4" id="KW-0442">Lipid degradation</keyword>
<protein>
    <submittedName>
        <fullName evidence="6">NTE family protein</fullName>
    </submittedName>
</protein>
<dbReference type="GO" id="GO:0016787">
    <property type="term" value="F:hydrolase activity"/>
    <property type="evidence" value="ECO:0007669"/>
    <property type="project" value="UniProtKB-UniRule"/>
</dbReference>
<evidence type="ECO:0000256" key="1">
    <source>
        <dbReference type="ARBA" id="ARBA00022801"/>
    </source>
</evidence>
<dbReference type="EMBL" id="QKZT01000001">
    <property type="protein sequence ID" value="PZX57893.1"/>
    <property type="molecule type" value="Genomic_DNA"/>
</dbReference>
<evidence type="ECO:0000256" key="3">
    <source>
        <dbReference type="ARBA" id="ARBA00023098"/>
    </source>
</evidence>
<evidence type="ECO:0000256" key="4">
    <source>
        <dbReference type="PROSITE-ProRule" id="PRU01161"/>
    </source>
</evidence>
<gene>
    <name evidence="6" type="ORF">LV85_00075</name>
</gene>
<feature type="domain" description="PNPLA" evidence="5">
    <location>
        <begin position="28"/>
        <end position="188"/>
    </location>
</feature>
<evidence type="ECO:0000256" key="2">
    <source>
        <dbReference type="ARBA" id="ARBA00022963"/>
    </source>
</evidence>
<proteinExistence type="predicted"/>
<dbReference type="InterPro" id="IPR002641">
    <property type="entry name" value="PNPLA_dom"/>
</dbReference>
<sequence length="319" mass="35706">MYFRCGFFGDNLADYSLFIMEKSKSVSLVLSSGGARGLAHVGVIEELVKRGYHIAEIAGCSAGALVGGMYAAGKMEEFKDWICHLDRLDVFSLMDFTFSTRGFIKGDKVYNALKKVVKDCQIEDFDIPFYCNAVDYISGKEVIFNEGSLYAAIRASGSIPTVFQPARHHRYELVDGGVLNPVPLSLLRHADENMIVVVGLNAGDTELVLPPKKGAKGKSFMSIPSWLTDYRIKMRQYFPEQVKEEKPASLSSISLMTRSFDLLQDRFSALLIEKYEVDISIQIARNQAGTLEFHRAEELIEIGREKAIQALDNWENENS</sequence>
<feature type="active site" description="Proton acceptor" evidence="4">
    <location>
        <position position="175"/>
    </location>
</feature>
<accession>A0A2W7RAA7</accession>
<organism evidence="6 7">
    <name type="scientific">Algoriphagus chordae</name>
    <dbReference type="NCBI Taxonomy" id="237019"/>
    <lineage>
        <taxon>Bacteria</taxon>
        <taxon>Pseudomonadati</taxon>
        <taxon>Bacteroidota</taxon>
        <taxon>Cytophagia</taxon>
        <taxon>Cytophagales</taxon>
        <taxon>Cyclobacteriaceae</taxon>
        <taxon>Algoriphagus</taxon>
    </lineage>
</organism>
<dbReference type="InterPro" id="IPR016035">
    <property type="entry name" value="Acyl_Trfase/lysoPLipase"/>
</dbReference>
<feature type="active site" description="Nucleophile" evidence="4">
    <location>
        <position position="61"/>
    </location>
</feature>